<keyword evidence="4" id="KW-0175">Coiled coil</keyword>
<organism evidence="6 7">
    <name type="scientific">Apiospora arundinis</name>
    <dbReference type="NCBI Taxonomy" id="335852"/>
    <lineage>
        <taxon>Eukaryota</taxon>
        <taxon>Fungi</taxon>
        <taxon>Dikarya</taxon>
        <taxon>Ascomycota</taxon>
        <taxon>Pezizomycotina</taxon>
        <taxon>Sordariomycetes</taxon>
        <taxon>Xylariomycetidae</taxon>
        <taxon>Amphisphaeriales</taxon>
        <taxon>Apiosporaceae</taxon>
        <taxon>Apiospora</taxon>
    </lineage>
</organism>
<evidence type="ECO:0000313" key="6">
    <source>
        <dbReference type="EMBL" id="KAK8855169.1"/>
    </source>
</evidence>
<sequence>MFRDGESTYCSPDSPAQSSQITCFHTSPDFHEDGHRGSFCIGQGSNFDFTTNKFDMDCSMKPNIEVPLQELHAYWYETGPRFLFQNHFSIHTGDDELILWRRKNTAKVTNKRTFTILIKREGSGNIFHCLHEIMSLTYTMDVLRMSRDPQTGQARFSAEDIPNTQIVIVDDLDNGPFFDLWHVVSGRPIKRLGELVKDDPEWLTNPGNNIILPLAGGANPEWHENPDHHDCLDELREVFSKRVLEFYQLPPEKPWDPTMGTNSPLRLTFVNRTSTRKLDNADQLIDNLRARYNSTDVEVRSVDFAAMTFREQIEIARETDVLVGVHGAGLTHALFMSSKRNGGRGGAVIEIFPPGLEMGALRAIALERGLVYYRTHNTTSLGDREWHFEDLHVDENVFADLVEHAVKSLYNRIGSFKDAA</sequence>
<evidence type="ECO:0000256" key="4">
    <source>
        <dbReference type="SAM" id="Coils"/>
    </source>
</evidence>
<dbReference type="PANTHER" id="PTHR20961">
    <property type="entry name" value="GLYCOSYLTRANSFERASE"/>
    <property type="match status" value="1"/>
</dbReference>
<reference evidence="6 7" key="1">
    <citation type="journal article" date="2024" name="IMA Fungus">
        <title>Apiospora arundinis, a panoply of carbohydrate-active enzymes and secondary metabolites.</title>
        <authorList>
            <person name="Sorensen T."/>
            <person name="Petersen C."/>
            <person name="Muurmann A.T."/>
            <person name="Christiansen J.V."/>
            <person name="Brundto M.L."/>
            <person name="Overgaard C.K."/>
            <person name="Boysen A.T."/>
            <person name="Wollenberg R.D."/>
            <person name="Larsen T.O."/>
            <person name="Sorensen J.L."/>
            <person name="Nielsen K.L."/>
            <person name="Sondergaard T.E."/>
        </authorList>
    </citation>
    <scope>NUCLEOTIDE SEQUENCE [LARGE SCALE GENOMIC DNA]</scope>
    <source>
        <strain evidence="6 7">AAU 773</strain>
    </source>
</reference>
<protein>
    <recommendedName>
        <fullName evidence="5">Glycosyltransferase 61 catalytic domain-containing protein</fullName>
    </recommendedName>
</protein>
<feature type="domain" description="Glycosyltransferase 61 catalytic" evidence="5">
    <location>
        <begin position="225"/>
        <end position="339"/>
    </location>
</feature>
<evidence type="ECO:0000256" key="3">
    <source>
        <dbReference type="ARBA" id="ARBA00023180"/>
    </source>
</evidence>
<keyword evidence="3" id="KW-0325">Glycoprotein</keyword>
<name>A0ABR2HYG3_9PEZI</name>
<keyword evidence="1" id="KW-0328">Glycosyltransferase</keyword>
<proteinExistence type="predicted"/>
<accession>A0ABR2HYG3</accession>
<keyword evidence="7" id="KW-1185">Reference proteome</keyword>
<evidence type="ECO:0000256" key="2">
    <source>
        <dbReference type="ARBA" id="ARBA00022679"/>
    </source>
</evidence>
<dbReference type="Proteomes" id="UP001390339">
    <property type="component" value="Unassembled WGS sequence"/>
</dbReference>
<dbReference type="Pfam" id="PF04577">
    <property type="entry name" value="Glyco_transf_61"/>
    <property type="match status" value="1"/>
</dbReference>
<dbReference type="EMBL" id="JAPCWZ010000007">
    <property type="protein sequence ID" value="KAK8855169.1"/>
    <property type="molecule type" value="Genomic_DNA"/>
</dbReference>
<evidence type="ECO:0000259" key="5">
    <source>
        <dbReference type="Pfam" id="PF04577"/>
    </source>
</evidence>
<comment type="caution">
    <text evidence="6">The sequence shown here is derived from an EMBL/GenBank/DDBJ whole genome shotgun (WGS) entry which is preliminary data.</text>
</comment>
<feature type="coiled-coil region" evidence="4">
    <location>
        <begin position="271"/>
        <end position="298"/>
    </location>
</feature>
<dbReference type="InterPro" id="IPR007657">
    <property type="entry name" value="Glycosyltransferase_61"/>
</dbReference>
<keyword evidence="2" id="KW-0808">Transferase</keyword>
<evidence type="ECO:0000313" key="7">
    <source>
        <dbReference type="Proteomes" id="UP001390339"/>
    </source>
</evidence>
<dbReference type="InterPro" id="IPR049625">
    <property type="entry name" value="Glyco_transf_61_cat"/>
</dbReference>
<gene>
    <name evidence="6" type="ORF">PGQ11_011081</name>
</gene>
<evidence type="ECO:0000256" key="1">
    <source>
        <dbReference type="ARBA" id="ARBA00022676"/>
    </source>
</evidence>